<reference evidence="1 2" key="1">
    <citation type="submission" date="2016-10" db="EMBL/GenBank/DDBJ databases">
        <authorList>
            <person name="de Groot N.N."/>
        </authorList>
    </citation>
    <scope>NUCLEOTIDE SEQUENCE [LARGE SCALE GENOMIC DNA]</scope>
    <source>
        <strain evidence="1 2">DSM 11978</strain>
    </source>
</reference>
<dbReference type="STRING" id="190974.SAMN05216439_1696"/>
<protein>
    <submittedName>
        <fullName evidence="1">Uncharacterized protein</fullName>
    </submittedName>
</protein>
<dbReference type="EMBL" id="FOAK01000007">
    <property type="protein sequence ID" value="SEK93853.1"/>
    <property type="molecule type" value="Genomic_DNA"/>
</dbReference>
<dbReference type="RefSeq" id="WP_069575426.1">
    <property type="nucleotide sequence ID" value="NZ_FOAK01000007.1"/>
</dbReference>
<name>A0A1H7L459_9EURY</name>
<sequence>MFNSDENNTIKVVVDYVKECSEYDLSEELYNKIELMPKIEEKIGITYEALSIRVLYLEFLKNYSIYVYGDIVENNKETLNKLGPYRKIETNVNLYDENGRIIETAQHEFAVKDFLGMHTFKVSFNNIKSIDKIDKIRIFPT</sequence>
<gene>
    <name evidence="1" type="ORF">SAMN05216439_1696</name>
</gene>
<evidence type="ECO:0000313" key="2">
    <source>
        <dbReference type="Proteomes" id="UP000199506"/>
    </source>
</evidence>
<dbReference type="Proteomes" id="UP000199506">
    <property type="component" value="Unassembled WGS sequence"/>
</dbReference>
<evidence type="ECO:0000313" key="1">
    <source>
        <dbReference type="EMBL" id="SEK93853.1"/>
    </source>
</evidence>
<organism evidence="1 2">
    <name type="scientific">Methanobrevibacter gottschalkii</name>
    <dbReference type="NCBI Taxonomy" id="190974"/>
    <lineage>
        <taxon>Archaea</taxon>
        <taxon>Methanobacteriati</taxon>
        <taxon>Methanobacteriota</taxon>
        <taxon>Methanomada group</taxon>
        <taxon>Methanobacteria</taxon>
        <taxon>Methanobacteriales</taxon>
        <taxon>Methanobacteriaceae</taxon>
        <taxon>Methanobrevibacter</taxon>
    </lineage>
</organism>
<dbReference type="AlphaFoldDB" id="A0A1H7L459"/>
<proteinExistence type="predicted"/>
<accession>A0A1H7L459</accession>